<proteinExistence type="predicted"/>
<gene>
    <name evidence="4" type="ORF">BDA96_09G235100</name>
</gene>
<protein>
    <recommendedName>
        <fullName evidence="6">DUF3741 domain-containing protein</fullName>
    </recommendedName>
</protein>
<feature type="domain" description="DUF4378" evidence="2">
    <location>
        <begin position="842"/>
        <end position="949"/>
    </location>
</feature>
<feature type="region of interest" description="Disordered" evidence="1">
    <location>
        <begin position="1"/>
        <end position="20"/>
    </location>
</feature>
<evidence type="ECO:0000256" key="1">
    <source>
        <dbReference type="SAM" id="MobiDB-lite"/>
    </source>
</evidence>
<dbReference type="PANTHER" id="PTHR21726">
    <property type="entry name" value="PHOSPHATIDYLINOSITOL N-ACETYLGLUCOSAMINYLTRANSFERASE SUBUNIT P DOWN SYNDROME CRITICAL REGION PROTEIN 5 -RELATED"/>
    <property type="match status" value="1"/>
</dbReference>
<accession>A0A921U5P4</accession>
<dbReference type="InterPro" id="IPR032795">
    <property type="entry name" value="DUF3741-assoc"/>
</dbReference>
<feature type="region of interest" description="Disordered" evidence="1">
    <location>
        <begin position="364"/>
        <end position="385"/>
    </location>
</feature>
<evidence type="ECO:0000259" key="2">
    <source>
        <dbReference type="Pfam" id="PF14309"/>
    </source>
</evidence>
<feature type="region of interest" description="Disordered" evidence="1">
    <location>
        <begin position="746"/>
        <end position="769"/>
    </location>
</feature>
<feature type="domain" description="DUF3741" evidence="3">
    <location>
        <begin position="107"/>
        <end position="137"/>
    </location>
</feature>
<feature type="region of interest" description="Disordered" evidence="1">
    <location>
        <begin position="430"/>
        <end position="483"/>
    </location>
</feature>
<evidence type="ECO:0008006" key="6">
    <source>
        <dbReference type="Google" id="ProtNLM"/>
    </source>
</evidence>
<feature type="compositionally biased region" description="Polar residues" evidence="1">
    <location>
        <begin position="97"/>
        <end position="113"/>
    </location>
</feature>
<dbReference type="InterPro" id="IPR025486">
    <property type="entry name" value="DUF4378"/>
</dbReference>
<sequence>MKSGSASAPSGGGAAGGLAITERQKPAPSCVAALFQMFAKRKLFSSSSKKNKLLPPVRAHKFSPVRPPVGGEKTAVVKMSPLLLDSADYSRSKIEGNGTSHYPQPGQDTNCSENEMCAPGVVARLMGLSSMPANQSHQRPTKATDSSEPGDHWNSGRQDWSGTSRSIYTSPQKQQKTGQLVDDRRHDNAGQFNASDTRSLWPRRHAHKVASPVKSPRSMSSRNKARLIEAAVKVLEPGLQSRNRRLSWRHSYLEYPCSSGDGAPGPAAVLHNVSDQFLRDMCDVDIPRLGAQNIVATSLDNFTSDLRTEEDTCKKSIPSRRSDNNLSCQLQPEYLFVSSTEKARFGDSVQKISNCIADAKQDVPKKQLRSNISRDSAPHGPLKQNNLKQNALPAACGTADPGYVTQSKKHRGGERNMRNKAQDFISLNKRMNDSASSRSKRKVQDRFGESNTSAENKNMGTKGCRASNLHGGTSNKLKLKTGTPKAMEKDMIIAKGAGLVSEKPKPASPNCARIDFQRQPVPHNVSRANKKSGIVSLTSSSRMKVAPTLRGDNVSGTGTAVQRSPVDNCPKRRSLRDCQNMSPQREIVFWEDLQGTSNLESTESVLCNQDEVKNRVILGGRAASSLFENKNGGHVTEESLSNELLRQHNSVDCAIYDNKGPYKLALLRENRKKHAADAKGSKPSPSLSRGSNKRSPTSILQSRNADDACVPGIPRNTAEATSTNSHPWKTCTVAASILQDITTQRNPKCSNSNFGQHGVQPSEPDEVQDRKLKHPVEVTTTVELLLTNVRASTRHNKSEESPKAFLLRTTECALATLTTTGSNSSSKQEDFISTAAAAAAIKDKEEASALRSLALDLVWDCLDSMCSQLCDSGYTSFSELLALICTEERLSDRVGKEIARCGAMAGRSLDELAVGDVERAVEAGMDPMMEVVQIGAQIEQDLVQELVDEIGVDVFKRW</sequence>
<evidence type="ECO:0000259" key="3">
    <source>
        <dbReference type="Pfam" id="PF14383"/>
    </source>
</evidence>
<evidence type="ECO:0000313" key="5">
    <source>
        <dbReference type="Proteomes" id="UP000807115"/>
    </source>
</evidence>
<feature type="region of interest" description="Disordered" evidence="1">
    <location>
        <begin position="94"/>
        <end position="114"/>
    </location>
</feature>
<feature type="compositionally biased region" description="Polar residues" evidence="1">
    <location>
        <begin position="155"/>
        <end position="178"/>
    </location>
</feature>
<dbReference type="EMBL" id="CM027688">
    <property type="protein sequence ID" value="KAG0519099.1"/>
    <property type="molecule type" value="Genomic_DNA"/>
</dbReference>
<dbReference type="PANTHER" id="PTHR21726:SF61">
    <property type="entry name" value="DNAA INITIATOR-ASSOCIATING PROTEIN"/>
    <property type="match status" value="1"/>
</dbReference>
<reference evidence="4" key="2">
    <citation type="submission" date="2020-10" db="EMBL/GenBank/DDBJ databases">
        <authorList>
            <person name="Cooper E.A."/>
            <person name="Brenton Z.W."/>
            <person name="Flinn B.S."/>
            <person name="Jenkins J."/>
            <person name="Shu S."/>
            <person name="Flowers D."/>
            <person name="Luo F."/>
            <person name="Wang Y."/>
            <person name="Xia P."/>
            <person name="Barry K."/>
            <person name="Daum C."/>
            <person name="Lipzen A."/>
            <person name="Yoshinaga Y."/>
            <person name="Schmutz J."/>
            <person name="Saski C."/>
            <person name="Vermerris W."/>
            <person name="Kresovich S."/>
        </authorList>
    </citation>
    <scope>NUCLEOTIDE SEQUENCE</scope>
</reference>
<comment type="caution">
    <text evidence="4">The sequence shown here is derived from an EMBL/GenBank/DDBJ whole genome shotgun (WGS) entry which is preliminary data.</text>
</comment>
<dbReference type="AlphaFoldDB" id="A0A921U5P4"/>
<reference evidence="4" key="1">
    <citation type="journal article" date="2019" name="BMC Genomics">
        <title>A new reference genome for Sorghum bicolor reveals high levels of sequence similarity between sweet and grain genotypes: implications for the genetics of sugar metabolism.</title>
        <authorList>
            <person name="Cooper E.A."/>
            <person name="Brenton Z.W."/>
            <person name="Flinn B.S."/>
            <person name="Jenkins J."/>
            <person name="Shu S."/>
            <person name="Flowers D."/>
            <person name="Luo F."/>
            <person name="Wang Y."/>
            <person name="Xia P."/>
            <person name="Barry K."/>
            <person name="Daum C."/>
            <person name="Lipzen A."/>
            <person name="Yoshinaga Y."/>
            <person name="Schmutz J."/>
            <person name="Saski C."/>
            <person name="Vermerris W."/>
            <person name="Kresovich S."/>
        </authorList>
    </citation>
    <scope>NUCLEOTIDE SEQUENCE</scope>
</reference>
<name>A0A921U5P4_SORBI</name>
<evidence type="ECO:0000313" key="4">
    <source>
        <dbReference type="EMBL" id="KAG0519099.1"/>
    </source>
</evidence>
<organism evidence="4 5">
    <name type="scientific">Sorghum bicolor</name>
    <name type="common">Sorghum</name>
    <name type="synonym">Sorghum vulgare</name>
    <dbReference type="NCBI Taxonomy" id="4558"/>
    <lineage>
        <taxon>Eukaryota</taxon>
        <taxon>Viridiplantae</taxon>
        <taxon>Streptophyta</taxon>
        <taxon>Embryophyta</taxon>
        <taxon>Tracheophyta</taxon>
        <taxon>Spermatophyta</taxon>
        <taxon>Magnoliopsida</taxon>
        <taxon>Liliopsida</taxon>
        <taxon>Poales</taxon>
        <taxon>Poaceae</taxon>
        <taxon>PACMAD clade</taxon>
        <taxon>Panicoideae</taxon>
        <taxon>Andropogonodae</taxon>
        <taxon>Andropogoneae</taxon>
        <taxon>Sorghinae</taxon>
        <taxon>Sorghum</taxon>
    </lineage>
</organism>
<feature type="region of interest" description="Disordered" evidence="1">
    <location>
        <begin position="671"/>
        <end position="725"/>
    </location>
</feature>
<feature type="compositionally biased region" description="Polar residues" evidence="1">
    <location>
        <begin position="131"/>
        <end position="147"/>
    </location>
</feature>
<feature type="compositionally biased region" description="Polar residues" evidence="1">
    <location>
        <begin position="449"/>
        <end position="459"/>
    </location>
</feature>
<feature type="compositionally biased region" description="Polar residues" evidence="1">
    <location>
        <begin position="746"/>
        <end position="755"/>
    </location>
</feature>
<dbReference type="Proteomes" id="UP000807115">
    <property type="component" value="Chromosome 9"/>
</dbReference>
<dbReference type="Pfam" id="PF14383">
    <property type="entry name" value="VARLMGL"/>
    <property type="match status" value="1"/>
</dbReference>
<feature type="region of interest" description="Disordered" evidence="1">
    <location>
        <begin position="131"/>
        <end position="222"/>
    </location>
</feature>
<dbReference type="Pfam" id="PF14309">
    <property type="entry name" value="DUF4378"/>
    <property type="match status" value="1"/>
</dbReference>
<feature type="compositionally biased region" description="Polar residues" evidence="1">
    <location>
        <begin position="683"/>
        <end position="703"/>
    </location>
</feature>